<name>A0AAE1GEB7_PETCI</name>
<sequence length="148" mass="16214">MTYKYKRLNSNGLISSSHYPIAHHSGQESAATGRGETGQARRGRRDGARWYKCWDGARCMGQVLERGRRDETRRGEVVLVLGRGEVGQVLGRGEVGQVLERGEVVQMLGWGEVVQALERGRRDGAKRGGVGQVLGRGKVGQMIQGQPT</sequence>
<keyword evidence="3" id="KW-1185">Reference proteome</keyword>
<dbReference type="Proteomes" id="UP001286313">
    <property type="component" value="Unassembled WGS sequence"/>
</dbReference>
<evidence type="ECO:0000313" key="3">
    <source>
        <dbReference type="Proteomes" id="UP001286313"/>
    </source>
</evidence>
<organism evidence="2 3">
    <name type="scientific">Petrolisthes cinctipes</name>
    <name type="common">Flat porcelain crab</name>
    <dbReference type="NCBI Taxonomy" id="88211"/>
    <lineage>
        <taxon>Eukaryota</taxon>
        <taxon>Metazoa</taxon>
        <taxon>Ecdysozoa</taxon>
        <taxon>Arthropoda</taxon>
        <taxon>Crustacea</taxon>
        <taxon>Multicrustacea</taxon>
        <taxon>Malacostraca</taxon>
        <taxon>Eumalacostraca</taxon>
        <taxon>Eucarida</taxon>
        <taxon>Decapoda</taxon>
        <taxon>Pleocyemata</taxon>
        <taxon>Anomura</taxon>
        <taxon>Galatheoidea</taxon>
        <taxon>Porcellanidae</taxon>
        <taxon>Petrolisthes</taxon>
    </lineage>
</organism>
<accession>A0AAE1GEB7</accession>
<evidence type="ECO:0000256" key="1">
    <source>
        <dbReference type="SAM" id="MobiDB-lite"/>
    </source>
</evidence>
<gene>
    <name evidence="2" type="ORF">Pcinc_005064</name>
</gene>
<dbReference type="EMBL" id="JAWQEG010000378">
    <property type="protein sequence ID" value="KAK3891012.1"/>
    <property type="molecule type" value="Genomic_DNA"/>
</dbReference>
<dbReference type="AlphaFoldDB" id="A0AAE1GEB7"/>
<reference evidence="2" key="1">
    <citation type="submission" date="2023-10" db="EMBL/GenBank/DDBJ databases">
        <title>Genome assemblies of two species of porcelain crab, Petrolisthes cinctipes and Petrolisthes manimaculis (Anomura: Porcellanidae).</title>
        <authorList>
            <person name="Angst P."/>
        </authorList>
    </citation>
    <scope>NUCLEOTIDE SEQUENCE</scope>
    <source>
        <strain evidence="2">PB745_01</strain>
        <tissue evidence="2">Gill</tissue>
    </source>
</reference>
<proteinExistence type="predicted"/>
<protein>
    <submittedName>
        <fullName evidence="2">Uncharacterized protein</fullName>
    </submittedName>
</protein>
<feature type="region of interest" description="Disordered" evidence="1">
    <location>
        <begin position="24"/>
        <end position="43"/>
    </location>
</feature>
<comment type="caution">
    <text evidence="2">The sequence shown here is derived from an EMBL/GenBank/DDBJ whole genome shotgun (WGS) entry which is preliminary data.</text>
</comment>
<evidence type="ECO:0000313" key="2">
    <source>
        <dbReference type="EMBL" id="KAK3891012.1"/>
    </source>
</evidence>